<protein>
    <recommendedName>
        <fullName evidence="2">DUF3533 domain-containing protein</fullName>
    </recommendedName>
</protein>
<keyword evidence="1" id="KW-0812">Transmembrane</keyword>
<dbReference type="OrthoDB" id="2140105at2759"/>
<dbReference type="GO" id="GO:0016020">
    <property type="term" value="C:membrane"/>
    <property type="evidence" value="ECO:0007669"/>
    <property type="project" value="TreeGrafter"/>
</dbReference>
<feature type="transmembrane region" description="Helical" evidence="1">
    <location>
        <begin position="302"/>
        <end position="322"/>
    </location>
</feature>
<dbReference type="EMBL" id="MU251249">
    <property type="protein sequence ID" value="KAG9255888.1"/>
    <property type="molecule type" value="Genomic_DNA"/>
</dbReference>
<accession>A0A9P7ZQP2</accession>
<evidence type="ECO:0000313" key="4">
    <source>
        <dbReference type="Proteomes" id="UP000887229"/>
    </source>
</evidence>
<feature type="transmembrane region" description="Helical" evidence="1">
    <location>
        <begin position="212"/>
        <end position="237"/>
    </location>
</feature>
<feature type="transmembrane region" description="Helical" evidence="1">
    <location>
        <begin position="366"/>
        <end position="386"/>
    </location>
</feature>
<dbReference type="Proteomes" id="UP000887229">
    <property type="component" value="Unassembled WGS sequence"/>
</dbReference>
<keyword evidence="4" id="KW-1185">Reference proteome</keyword>
<organism evidence="3 4">
    <name type="scientific">Emericellopsis atlantica</name>
    <dbReference type="NCBI Taxonomy" id="2614577"/>
    <lineage>
        <taxon>Eukaryota</taxon>
        <taxon>Fungi</taxon>
        <taxon>Dikarya</taxon>
        <taxon>Ascomycota</taxon>
        <taxon>Pezizomycotina</taxon>
        <taxon>Sordariomycetes</taxon>
        <taxon>Hypocreomycetidae</taxon>
        <taxon>Hypocreales</taxon>
        <taxon>Bionectriaceae</taxon>
        <taxon>Emericellopsis</taxon>
    </lineage>
</organism>
<dbReference type="GeneID" id="70295729"/>
<evidence type="ECO:0000256" key="1">
    <source>
        <dbReference type="SAM" id="Phobius"/>
    </source>
</evidence>
<dbReference type="Pfam" id="PF12051">
    <property type="entry name" value="DUF3533"/>
    <property type="match status" value="1"/>
</dbReference>
<dbReference type="RefSeq" id="XP_046119812.1">
    <property type="nucleotide sequence ID" value="XM_046264826.1"/>
</dbReference>
<reference evidence="3" key="1">
    <citation type="journal article" date="2021" name="IMA Fungus">
        <title>Genomic characterization of three marine fungi, including Emericellopsis atlantica sp. nov. with signatures of a generalist lifestyle and marine biomass degradation.</title>
        <authorList>
            <person name="Hagestad O.C."/>
            <person name="Hou L."/>
            <person name="Andersen J.H."/>
            <person name="Hansen E.H."/>
            <person name="Altermark B."/>
            <person name="Li C."/>
            <person name="Kuhnert E."/>
            <person name="Cox R.J."/>
            <person name="Crous P.W."/>
            <person name="Spatafora J.W."/>
            <person name="Lail K."/>
            <person name="Amirebrahimi M."/>
            <person name="Lipzen A."/>
            <person name="Pangilinan J."/>
            <person name="Andreopoulos W."/>
            <person name="Hayes R.D."/>
            <person name="Ng V."/>
            <person name="Grigoriev I.V."/>
            <person name="Jackson S.A."/>
            <person name="Sutton T.D.S."/>
            <person name="Dobson A.D.W."/>
            <person name="Rama T."/>
        </authorList>
    </citation>
    <scope>NUCLEOTIDE SEQUENCE</scope>
    <source>
        <strain evidence="3">TS7</strain>
    </source>
</reference>
<name>A0A9P7ZQP2_9HYPO</name>
<keyword evidence="1" id="KW-1133">Transmembrane helix</keyword>
<evidence type="ECO:0000259" key="2">
    <source>
        <dbReference type="Pfam" id="PF12051"/>
    </source>
</evidence>
<gene>
    <name evidence="3" type="ORF">F5Z01DRAFT_672534</name>
</gene>
<evidence type="ECO:0000313" key="3">
    <source>
        <dbReference type="EMBL" id="KAG9255888.1"/>
    </source>
</evidence>
<dbReference type="AlphaFoldDB" id="A0A9P7ZQP2"/>
<feature type="domain" description="DUF3533" evidence="2">
    <location>
        <begin position="26"/>
        <end position="378"/>
    </location>
</feature>
<dbReference type="PANTHER" id="PTHR34814">
    <property type="entry name" value="NITROSOGUANIDINE RESISTANCE PROTEIN SNG1"/>
    <property type="match status" value="1"/>
</dbReference>
<proteinExistence type="predicted"/>
<dbReference type="InterPro" id="IPR053001">
    <property type="entry name" value="MNNG_permease-like"/>
</dbReference>
<comment type="caution">
    <text evidence="3">The sequence shown here is derived from an EMBL/GenBank/DDBJ whole genome shotgun (WGS) entry which is preliminary data.</text>
</comment>
<dbReference type="PANTHER" id="PTHR34814:SF2">
    <property type="entry name" value="DUF3533 DOMAIN-CONTAINING PROTEIN"/>
    <property type="match status" value="1"/>
</dbReference>
<keyword evidence="1" id="KW-0472">Membrane</keyword>
<feature type="transmembrane region" description="Helical" evidence="1">
    <location>
        <begin position="249"/>
        <end position="268"/>
    </location>
</feature>
<sequence>MSTTSSLESWKGNRKKTLVPLAAAGLALLLCFLSNMSLLFGAGFEQRYRTHALNALSSAYDAMKGDTFPTLTFQDPSSRYAQPGDVQDAVCKDGYWAAMYVHPGASSRLTDAVAGSSSSAMQYNPNDTISYIYNAARYANMADGLIRSNLEALIAASRGTWYQTDAGQSALAQLNASNPAAVQAYLNPIRPSPEILTPTPQGARAYYNTLNVVFPILLAFFFLLAVNGIMGSTGILARLHWRDIWVMRFVIAKVYTFLAALVIAGYIWAFREDWAVSASAFPKTWMIIWFQMDINWQVFDSLIGSFLPLPAAPFFMLTWVLANVSSAANPLLLAPGFYRAGYAMPGYNIYSLEVRAWTGCTRTLHINLPVLFTWWLLGLVGTVVSARKQCADARRVAEQADRSVVEEKSSGEA</sequence>
<dbReference type="InterPro" id="IPR022703">
    <property type="entry name" value="DUF3533"/>
</dbReference>